<feature type="signal peptide" evidence="1">
    <location>
        <begin position="1"/>
        <end position="21"/>
    </location>
</feature>
<dbReference type="AlphaFoldDB" id="A0AAE3VH76"/>
<dbReference type="EMBL" id="JAUSVL010000001">
    <property type="protein sequence ID" value="MDQ0290104.1"/>
    <property type="molecule type" value="Genomic_DNA"/>
</dbReference>
<feature type="chain" id="PRO_5041964947" evidence="1">
    <location>
        <begin position="22"/>
        <end position="978"/>
    </location>
</feature>
<reference evidence="2" key="1">
    <citation type="submission" date="2023-07" db="EMBL/GenBank/DDBJ databases">
        <title>Genomic Encyclopedia of Type Strains, Phase IV (KMG-IV): sequencing the most valuable type-strain genomes for metagenomic binning, comparative biology and taxonomic classification.</title>
        <authorList>
            <person name="Goeker M."/>
        </authorList>
    </citation>
    <scope>NUCLEOTIDE SEQUENCE</scope>
    <source>
        <strain evidence="2">DSM 24202</strain>
    </source>
</reference>
<dbReference type="Proteomes" id="UP001238163">
    <property type="component" value="Unassembled WGS sequence"/>
</dbReference>
<evidence type="ECO:0000256" key="1">
    <source>
        <dbReference type="SAM" id="SignalP"/>
    </source>
</evidence>
<accession>A0AAE3VH76</accession>
<evidence type="ECO:0000313" key="3">
    <source>
        <dbReference type="Proteomes" id="UP001238163"/>
    </source>
</evidence>
<sequence length="978" mass="109759">MATLSRSALFLAFCLSLPLFAQPRFPTPAELGDASNWRKNTSGSMSISQDGDAVRFAVQFSGGDRWAYPGFPLQQGQTLNGVTAISFELKIEQQDAPQEFASRLVMLDGYANGWYGYNLPEPGEWQKITVLLPDLDGTPKEGIRVLRIGMNPKQDTLTYSIRNLSLEGTPRMDQIKPRIATDAPGTVFIEKEAPTFSANVDLPQCHYVLKDWLGAELGQGIWPEHAGDKLVLTPLPPGYYHLETSHPGETQFPPFTFAVVIDPATRVVNHDAYFAIDTAQSWVARPGSFDCPYYDGDSYLLISELVYRAGIYHVRERLGWREVSPNPGEYNYSYYMTNADYLQKRHIIISGMYHDTPIWAKPITKLPSDLLATYTFAKDTATAFGDRMGNWEFWNEQDISFAPEPAWDYAAAMKAAYLGFRAADPKRIVAHGAMCTPSKGAYHYNLYANDMGKFCDIINYHTYNPLSNYPKLMQDLREFRAEQGLEQRAIWFTEHGTNSEGHSEADGARKGMKAHSPDQELIMTEFFPKSQILMMMEGVSRDYYFVFPPYNERKGVKDWGMMRRDGSVKPSYAAMAAITAQLNLATLQGELGVDDALRVFVFNQPDGKQTLVFWSISDLDTAPFNAIARPDKLYAHDFTLPLANGQYTITNTVGTATTLAVANGQAQLNATRYPQYLAGVSGFTADKAKVPAGKIDPYTPAADEDLTVIIRATLNDEDFDISNQKASANLDKLQGRLTMEIWNLDAQPKTATLQISGGTLSDLPASIALPAFGKQSIETVFTPELPERGYEAPMVVQAIANGKKSSRLHIPVVMRRLFIENSVAVPLQTDKPENWRKNTSADLFSVTWDEQEKALRFDLEWTNPETDRWFYPEYVLKLPAESFAGAEMLSFDVKSVQDKVENDFKHNLVMLVQEDVHERGQSVNFSYSPPLTQWENRSIPLNNKDNRLADTKVLRIGANPIGMKISFWIKNVCLLKNK</sequence>
<gene>
    <name evidence="2" type="ORF">J3R75_002211</name>
</gene>
<dbReference type="PANTHER" id="PTHR12631">
    <property type="entry name" value="ALPHA-L-IDURONIDASE"/>
    <property type="match status" value="1"/>
</dbReference>
<protein>
    <submittedName>
        <fullName evidence="2">Uncharacterized protein</fullName>
    </submittedName>
</protein>
<comment type="caution">
    <text evidence="2">The sequence shown here is derived from an EMBL/GenBank/DDBJ whole genome shotgun (WGS) entry which is preliminary data.</text>
</comment>
<dbReference type="GO" id="GO:0004553">
    <property type="term" value="F:hydrolase activity, hydrolyzing O-glycosyl compounds"/>
    <property type="evidence" value="ECO:0007669"/>
    <property type="project" value="TreeGrafter"/>
</dbReference>
<evidence type="ECO:0000313" key="2">
    <source>
        <dbReference type="EMBL" id="MDQ0290104.1"/>
    </source>
</evidence>
<proteinExistence type="predicted"/>
<keyword evidence="1" id="KW-0732">Signal</keyword>
<dbReference type="RefSeq" id="WP_307261524.1">
    <property type="nucleotide sequence ID" value="NZ_JAUSVL010000001.1"/>
</dbReference>
<dbReference type="PANTHER" id="PTHR12631:SF10">
    <property type="entry name" value="BETA-XYLOSIDASE-LIKE PROTEIN-RELATED"/>
    <property type="match status" value="1"/>
</dbReference>
<name>A0AAE3VH76_9BACT</name>
<organism evidence="2 3">
    <name type="scientific">Oligosphaera ethanolica</name>
    <dbReference type="NCBI Taxonomy" id="760260"/>
    <lineage>
        <taxon>Bacteria</taxon>
        <taxon>Pseudomonadati</taxon>
        <taxon>Lentisphaerota</taxon>
        <taxon>Oligosphaeria</taxon>
        <taxon>Oligosphaerales</taxon>
        <taxon>Oligosphaeraceae</taxon>
        <taxon>Oligosphaera</taxon>
    </lineage>
</organism>
<dbReference type="InterPro" id="IPR017853">
    <property type="entry name" value="GH"/>
</dbReference>
<dbReference type="InterPro" id="IPR051923">
    <property type="entry name" value="Glycosyl_Hydrolase_39"/>
</dbReference>
<dbReference type="Gene3D" id="3.20.20.80">
    <property type="entry name" value="Glycosidases"/>
    <property type="match status" value="1"/>
</dbReference>
<dbReference type="SUPFAM" id="SSF51445">
    <property type="entry name" value="(Trans)glycosidases"/>
    <property type="match status" value="1"/>
</dbReference>
<keyword evidence="3" id="KW-1185">Reference proteome</keyword>